<dbReference type="InParanoid" id="A0A7M7PIL5"/>
<dbReference type="Pfam" id="PF13306">
    <property type="entry name" value="LRR_5"/>
    <property type="match status" value="1"/>
</dbReference>
<dbReference type="OMA" id="DVHEANC"/>
<dbReference type="Gene3D" id="3.80.10.10">
    <property type="entry name" value="Ribonuclease Inhibitor"/>
    <property type="match status" value="2"/>
</dbReference>
<dbReference type="Proteomes" id="UP000007110">
    <property type="component" value="Unassembled WGS sequence"/>
</dbReference>
<sequence>MTAFVITGISLLLVLFHSAEAQQISTSCDVQCSYKEDVHEANCERRLLNSIPIECSQSTYLSLRDNLITEIKPGVFRYFLSLKILILSRNNIYQIHANAFNGAYQLKYIKLLYNNLYTISRDALNGTENLRSIHLGRNYLSSIEEGTFQLALQLELINLSWNHLTYLSPAVFRHLKNLNRLYLGKNKLVDLPEGIFKDQSSLIYLDLSNNLLSSLPFNLFTNLLQLHTLDLSANRLMVITFTLSNIHVLKLQNNELKHLGSASLENWTSVAERLYLEGNLWTYMAQLFMIYGPEAIYLGDRLRSWVRPEARVPTLPPDFQGPAGAVINLQA</sequence>
<dbReference type="RefSeq" id="XP_030851642.1">
    <property type="nucleotide sequence ID" value="XM_030995782.1"/>
</dbReference>
<evidence type="ECO:0000313" key="5">
    <source>
        <dbReference type="EnsemblMetazoa" id="XP_030851642"/>
    </source>
</evidence>
<proteinExistence type="predicted"/>
<accession>A0A7M7PIL5</accession>
<dbReference type="AlphaFoldDB" id="A0A7M7PIL5"/>
<reference evidence="5" key="2">
    <citation type="submission" date="2021-01" db="UniProtKB">
        <authorList>
            <consortium name="EnsemblMetazoa"/>
        </authorList>
    </citation>
    <scope>IDENTIFICATION</scope>
</reference>
<organism evidence="5 6">
    <name type="scientific">Strongylocentrotus purpuratus</name>
    <name type="common">Purple sea urchin</name>
    <dbReference type="NCBI Taxonomy" id="7668"/>
    <lineage>
        <taxon>Eukaryota</taxon>
        <taxon>Metazoa</taxon>
        <taxon>Echinodermata</taxon>
        <taxon>Eleutherozoa</taxon>
        <taxon>Echinozoa</taxon>
        <taxon>Echinoidea</taxon>
        <taxon>Euechinoidea</taxon>
        <taxon>Echinacea</taxon>
        <taxon>Camarodonta</taxon>
        <taxon>Echinidea</taxon>
        <taxon>Strongylocentrotidae</taxon>
        <taxon>Strongylocentrotus</taxon>
    </lineage>
</organism>
<dbReference type="OrthoDB" id="676979at2759"/>
<feature type="signal peptide" evidence="4">
    <location>
        <begin position="1"/>
        <end position="21"/>
    </location>
</feature>
<evidence type="ECO:0000313" key="6">
    <source>
        <dbReference type="Proteomes" id="UP000007110"/>
    </source>
</evidence>
<evidence type="ECO:0000256" key="3">
    <source>
        <dbReference type="ARBA" id="ARBA00022737"/>
    </source>
</evidence>
<dbReference type="SMART" id="SM00369">
    <property type="entry name" value="LRR_TYP"/>
    <property type="match status" value="7"/>
</dbReference>
<protein>
    <submittedName>
        <fullName evidence="5">Uncharacterized protein</fullName>
    </submittedName>
</protein>
<name>A0A7M7PIL5_STRPU</name>
<evidence type="ECO:0000256" key="1">
    <source>
        <dbReference type="ARBA" id="ARBA00022614"/>
    </source>
</evidence>
<evidence type="ECO:0000256" key="4">
    <source>
        <dbReference type="SAM" id="SignalP"/>
    </source>
</evidence>
<dbReference type="InterPro" id="IPR001611">
    <property type="entry name" value="Leu-rich_rpt"/>
</dbReference>
<dbReference type="EnsemblMetazoa" id="XM_030995782">
    <property type="protein sequence ID" value="XP_030851642"/>
    <property type="gene ID" value="LOC100889630"/>
</dbReference>
<dbReference type="InterPro" id="IPR032675">
    <property type="entry name" value="LRR_dom_sf"/>
</dbReference>
<keyword evidence="2 4" id="KW-0732">Signal</keyword>
<dbReference type="PANTHER" id="PTHR24373:SF275">
    <property type="entry name" value="TIR DOMAIN-CONTAINING PROTEIN"/>
    <property type="match status" value="1"/>
</dbReference>
<keyword evidence="1" id="KW-0433">Leucine-rich repeat</keyword>
<dbReference type="PRINTS" id="PR00019">
    <property type="entry name" value="LEURICHRPT"/>
</dbReference>
<dbReference type="KEGG" id="spu:100889630"/>
<evidence type="ECO:0000256" key="2">
    <source>
        <dbReference type="ARBA" id="ARBA00022729"/>
    </source>
</evidence>
<dbReference type="InterPro" id="IPR050328">
    <property type="entry name" value="Dev_Immune_Receptor"/>
</dbReference>
<dbReference type="InterPro" id="IPR026906">
    <property type="entry name" value="LRR_5"/>
</dbReference>
<dbReference type="GeneID" id="100889630"/>
<dbReference type="PROSITE" id="PS51450">
    <property type="entry name" value="LRR"/>
    <property type="match status" value="2"/>
</dbReference>
<dbReference type="InterPro" id="IPR003591">
    <property type="entry name" value="Leu-rich_rpt_typical-subtyp"/>
</dbReference>
<dbReference type="SUPFAM" id="SSF52058">
    <property type="entry name" value="L domain-like"/>
    <property type="match status" value="1"/>
</dbReference>
<reference evidence="6" key="1">
    <citation type="submission" date="2015-02" db="EMBL/GenBank/DDBJ databases">
        <title>Genome sequencing for Strongylocentrotus purpuratus.</title>
        <authorList>
            <person name="Murali S."/>
            <person name="Liu Y."/>
            <person name="Vee V."/>
            <person name="English A."/>
            <person name="Wang M."/>
            <person name="Skinner E."/>
            <person name="Han Y."/>
            <person name="Muzny D.M."/>
            <person name="Worley K.C."/>
            <person name="Gibbs R.A."/>
        </authorList>
    </citation>
    <scope>NUCLEOTIDE SEQUENCE</scope>
</reference>
<dbReference type="PANTHER" id="PTHR24373">
    <property type="entry name" value="SLIT RELATED LEUCINE-RICH REPEAT NEURONAL PROTEIN"/>
    <property type="match status" value="1"/>
</dbReference>
<keyword evidence="6" id="KW-1185">Reference proteome</keyword>
<feature type="chain" id="PRO_5029594904" evidence="4">
    <location>
        <begin position="22"/>
        <end position="331"/>
    </location>
</feature>
<keyword evidence="3" id="KW-0677">Repeat</keyword>